<dbReference type="AlphaFoldDB" id="A0A6C0HHG2"/>
<name>A0A6C0HHG2_9ZZZZ</name>
<proteinExistence type="predicted"/>
<accession>A0A6C0HHG2</accession>
<protein>
    <submittedName>
        <fullName evidence="1">Uncharacterized protein</fullName>
    </submittedName>
</protein>
<sequence>MDKSQILSAFNDHFTEFVEDVQLVFPDNTDITTLHSAISKVRKVNPKLIIKAFNEHVIGTYSEQIEKGDLHFFIDNDYKNDLMNVGSSNMILEKIDCLRQPVRDMGAEDQAKVMKYIQNLSKLCRLYTNL</sequence>
<reference evidence="1" key="1">
    <citation type="journal article" date="2020" name="Nature">
        <title>Giant virus diversity and host interactions through global metagenomics.</title>
        <authorList>
            <person name="Schulz F."/>
            <person name="Roux S."/>
            <person name="Paez-Espino D."/>
            <person name="Jungbluth S."/>
            <person name="Walsh D.A."/>
            <person name="Denef V.J."/>
            <person name="McMahon K.D."/>
            <person name="Konstantinidis K.T."/>
            <person name="Eloe-Fadrosh E.A."/>
            <person name="Kyrpides N.C."/>
            <person name="Woyke T."/>
        </authorList>
    </citation>
    <scope>NUCLEOTIDE SEQUENCE</scope>
    <source>
        <strain evidence="1">GVMAG-M-3300023184-101</strain>
    </source>
</reference>
<organism evidence="1">
    <name type="scientific">viral metagenome</name>
    <dbReference type="NCBI Taxonomy" id="1070528"/>
    <lineage>
        <taxon>unclassified sequences</taxon>
        <taxon>metagenomes</taxon>
        <taxon>organismal metagenomes</taxon>
    </lineage>
</organism>
<evidence type="ECO:0000313" key="1">
    <source>
        <dbReference type="EMBL" id="QHT79585.1"/>
    </source>
</evidence>
<dbReference type="EMBL" id="MN739950">
    <property type="protein sequence ID" value="QHT79585.1"/>
    <property type="molecule type" value="Genomic_DNA"/>
</dbReference>